<keyword evidence="3" id="KW-1185">Reference proteome</keyword>
<gene>
    <name evidence="2" type="ORF">CKO13_09900</name>
</gene>
<dbReference type="EMBL" id="NRSH01000129">
    <property type="protein sequence ID" value="MBK1727323.1"/>
    <property type="molecule type" value="Genomic_DNA"/>
</dbReference>
<comment type="caution">
    <text evidence="2">The sequence shown here is derived from an EMBL/GenBank/DDBJ whole genome shotgun (WGS) entry which is preliminary data.</text>
</comment>
<sequence>MSSANLKVLGLIGLGLVAVILAANNLSAWAWWETSGTQREMYDALIIGFNGLAGVCLIVGGALGADPYRGSSQEDLPGPGGAFSAVGEGPSVFREIFYETEGASAGYDLAIKLGFVILLCGHALIVYSRAVT</sequence>
<keyword evidence="1" id="KW-1133">Transmembrane helix</keyword>
<organism evidence="2 3">
    <name type="scientific">Halorhodospira neutriphila</name>
    <dbReference type="NCBI Taxonomy" id="168379"/>
    <lineage>
        <taxon>Bacteria</taxon>
        <taxon>Pseudomonadati</taxon>
        <taxon>Pseudomonadota</taxon>
        <taxon>Gammaproteobacteria</taxon>
        <taxon>Chromatiales</taxon>
        <taxon>Ectothiorhodospiraceae</taxon>
        <taxon>Halorhodospira</taxon>
    </lineage>
</organism>
<dbReference type="Proteomes" id="UP000738126">
    <property type="component" value="Unassembled WGS sequence"/>
</dbReference>
<feature type="transmembrane region" description="Helical" evidence="1">
    <location>
        <begin position="109"/>
        <end position="127"/>
    </location>
</feature>
<protein>
    <submittedName>
        <fullName evidence="2">Uncharacterized protein</fullName>
    </submittedName>
</protein>
<evidence type="ECO:0000256" key="1">
    <source>
        <dbReference type="SAM" id="Phobius"/>
    </source>
</evidence>
<dbReference type="RefSeq" id="WP_200260374.1">
    <property type="nucleotide sequence ID" value="NZ_NRSH01000129.1"/>
</dbReference>
<feature type="transmembrane region" description="Helical" evidence="1">
    <location>
        <begin position="44"/>
        <end position="65"/>
    </location>
</feature>
<reference evidence="2 3" key="1">
    <citation type="journal article" date="2020" name="Microorganisms">
        <title>Osmotic Adaptation and Compatible Solute Biosynthesis of Phototrophic Bacteria as Revealed from Genome Analyses.</title>
        <authorList>
            <person name="Imhoff J.F."/>
            <person name="Rahn T."/>
            <person name="Kunzel S."/>
            <person name="Keller A."/>
            <person name="Neulinger S.C."/>
        </authorList>
    </citation>
    <scope>NUCLEOTIDE SEQUENCE [LARGE SCALE GENOMIC DNA]</scope>
    <source>
        <strain evidence="2 3">DSM 15116</strain>
    </source>
</reference>
<evidence type="ECO:0000313" key="2">
    <source>
        <dbReference type="EMBL" id="MBK1727323.1"/>
    </source>
</evidence>
<name>A0ABS1E6F7_9GAMM</name>
<keyword evidence="1" id="KW-0472">Membrane</keyword>
<proteinExistence type="predicted"/>
<keyword evidence="1" id="KW-0812">Transmembrane</keyword>
<accession>A0ABS1E6F7</accession>
<evidence type="ECO:0000313" key="3">
    <source>
        <dbReference type="Proteomes" id="UP000738126"/>
    </source>
</evidence>
<feature type="transmembrane region" description="Helical" evidence="1">
    <location>
        <begin position="12"/>
        <end position="32"/>
    </location>
</feature>